<dbReference type="GeneID" id="101720543"/>
<evidence type="ECO:0000313" key="4">
    <source>
        <dbReference type="Proteomes" id="UP000694906"/>
    </source>
</evidence>
<dbReference type="AlphaFoldDB" id="G5BDQ1"/>
<dbReference type="GO" id="GO:2000404">
    <property type="term" value="P:regulation of T cell migration"/>
    <property type="evidence" value="ECO:0007669"/>
    <property type="project" value="Ensembl"/>
</dbReference>
<dbReference type="GO" id="GO:0007193">
    <property type="term" value="P:adenylate cyclase-inhibiting G protein-coupled receptor signaling pathway"/>
    <property type="evidence" value="ECO:0007669"/>
    <property type="project" value="Ensembl"/>
</dbReference>
<dbReference type="EMBL" id="JH169676">
    <property type="protein sequence ID" value="EHB07412.1"/>
    <property type="molecule type" value="Genomic_DNA"/>
</dbReference>
<dbReference type="Bgee" id="ENSHGLG00000011983">
    <property type="expression patterns" value="Expressed in zone of skin and 1 other cell type or tissue"/>
</dbReference>
<dbReference type="Pfam" id="PF15854">
    <property type="entry name" value="GPR15L"/>
    <property type="match status" value="1"/>
</dbReference>
<name>G5BDQ1_HETGA</name>
<dbReference type="RefSeq" id="XP_004867825.1">
    <property type="nucleotide sequence ID" value="XM_004867768.2"/>
</dbReference>
<feature type="chain" id="PRO_5044732597" evidence="1">
    <location>
        <begin position="25"/>
        <end position="75"/>
    </location>
</feature>
<keyword evidence="4" id="KW-1185">Reference proteome</keyword>
<proteinExistence type="predicted"/>
<evidence type="ECO:0000313" key="3">
    <source>
        <dbReference type="Proteomes" id="UP000006813"/>
    </source>
</evidence>
<dbReference type="Proteomes" id="UP000006813">
    <property type="component" value="Unassembled WGS sequence"/>
</dbReference>
<keyword evidence="1" id="KW-0732">Signal</keyword>
<evidence type="ECO:0000313" key="2">
    <source>
        <dbReference type="EMBL" id="EHB07412.1"/>
    </source>
</evidence>
<dbReference type="GO" id="GO:0010837">
    <property type="term" value="P:regulation of keratinocyte proliferation"/>
    <property type="evidence" value="ECO:0007669"/>
    <property type="project" value="Ensembl"/>
</dbReference>
<dbReference type="OrthoDB" id="9627112at2759"/>
<gene>
    <name evidence="5" type="primary">CUNH10orf99</name>
    <name evidence="2" type="ORF">GW7_04261</name>
</gene>
<dbReference type="eggNOG" id="ENOG502TD47">
    <property type="taxonomic scope" value="Eukaryota"/>
</dbReference>
<dbReference type="GO" id="GO:0043029">
    <property type="term" value="P:T cell homeostasis"/>
    <property type="evidence" value="ECO:0007669"/>
    <property type="project" value="Ensembl"/>
</dbReference>
<dbReference type="CTD" id="387695"/>
<dbReference type="GO" id="GO:0048247">
    <property type="term" value="P:lymphocyte chemotaxis"/>
    <property type="evidence" value="ECO:0007669"/>
    <property type="project" value="Ensembl"/>
</dbReference>
<protein>
    <submittedName>
        <fullName evidence="5">Secreted protein C10orf99 homolog</fullName>
    </submittedName>
</protein>
<sequence>MRFLVLSSLICILLFCVSIFSGEGKRLRIKIRKPRPCCRQAPGFNLKGNHTRLCRPCRPKPTPHPWVVPGALPLM</sequence>
<dbReference type="GO" id="GO:0051782">
    <property type="term" value="P:negative regulation of cell division"/>
    <property type="evidence" value="ECO:0007669"/>
    <property type="project" value="Ensembl"/>
</dbReference>
<dbReference type="GO" id="GO:0072678">
    <property type="term" value="P:T cell migration"/>
    <property type="evidence" value="ECO:0007669"/>
    <property type="project" value="Ensembl"/>
</dbReference>
<dbReference type="GO" id="GO:0005615">
    <property type="term" value="C:extracellular space"/>
    <property type="evidence" value="ECO:0007669"/>
    <property type="project" value="Ensembl"/>
</dbReference>
<dbReference type="OMA" id="RARLCCH"/>
<dbReference type="STRING" id="10181.G5BDQ1"/>
<evidence type="ECO:0000313" key="5">
    <source>
        <dbReference type="RefSeq" id="XP_004867825.1"/>
    </source>
</evidence>
<dbReference type="Proteomes" id="UP000694906">
    <property type="component" value="Unplaced"/>
</dbReference>
<dbReference type="KEGG" id="hgl:101720543"/>
<feature type="signal peptide" evidence="1">
    <location>
        <begin position="1"/>
        <end position="24"/>
    </location>
</feature>
<dbReference type="InterPro" id="IPR031713">
    <property type="entry name" value="GPR15L"/>
</dbReference>
<reference evidence="2 3" key="1">
    <citation type="journal article" date="2011" name="Nature">
        <title>Genome sequencing reveals insights into physiology and longevity of the naked mole rat.</title>
        <authorList>
            <person name="Kim E.B."/>
            <person name="Fang X."/>
            <person name="Fushan A.A."/>
            <person name="Huang Z."/>
            <person name="Lobanov A.V."/>
            <person name="Han L."/>
            <person name="Marino S.M."/>
            <person name="Sun X."/>
            <person name="Turanov A.A."/>
            <person name="Yang P."/>
            <person name="Yim S.H."/>
            <person name="Zhao X."/>
            <person name="Kasaikina M.V."/>
            <person name="Stoletzki N."/>
            <person name="Peng C."/>
            <person name="Polak P."/>
            <person name="Xiong Z."/>
            <person name="Kiezun A."/>
            <person name="Zhu Y."/>
            <person name="Chen Y."/>
            <person name="Kryukov G.V."/>
            <person name="Zhang Q."/>
            <person name="Peshkin L."/>
            <person name="Yang L."/>
            <person name="Bronson R.T."/>
            <person name="Buffenstein R."/>
            <person name="Wang B."/>
            <person name="Han C."/>
            <person name="Li Q."/>
            <person name="Chen L."/>
            <person name="Zhao W."/>
            <person name="Sunyaev S.R."/>
            <person name="Park T.J."/>
            <person name="Zhang G."/>
            <person name="Wang J."/>
            <person name="Gladyshev V.N."/>
        </authorList>
    </citation>
    <scope>NUCLEOTIDE SEQUENCE [LARGE SCALE GENOMIC DNA]</scope>
</reference>
<dbReference type="InParanoid" id="G5BDQ1"/>
<reference evidence="5" key="2">
    <citation type="submission" date="2025-04" db="UniProtKB">
        <authorList>
            <consortium name="RefSeq"/>
        </authorList>
    </citation>
    <scope>IDENTIFICATION</scope>
</reference>
<accession>G5BDQ1</accession>
<dbReference type="GO" id="GO:0043303">
    <property type="term" value="P:mast cell degranulation"/>
    <property type="evidence" value="ECO:0007669"/>
    <property type="project" value="Ensembl"/>
</dbReference>
<organism evidence="2 3">
    <name type="scientific">Heterocephalus glaber</name>
    <name type="common">Naked mole rat</name>
    <dbReference type="NCBI Taxonomy" id="10181"/>
    <lineage>
        <taxon>Eukaryota</taxon>
        <taxon>Metazoa</taxon>
        <taxon>Chordata</taxon>
        <taxon>Craniata</taxon>
        <taxon>Vertebrata</taxon>
        <taxon>Euteleostomi</taxon>
        <taxon>Mammalia</taxon>
        <taxon>Eutheria</taxon>
        <taxon>Euarchontoglires</taxon>
        <taxon>Glires</taxon>
        <taxon>Rodentia</taxon>
        <taxon>Hystricomorpha</taxon>
        <taxon>Bathyergidae</taxon>
        <taxon>Heterocephalus</taxon>
    </lineage>
</organism>
<evidence type="ECO:0000256" key="1">
    <source>
        <dbReference type="SAM" id="SignalP"/>
    </source>
</evidence>
<dbReference type="GO" id="GO:0050830">
    <property type="term" value="P:defense response to Gram-positive bacterium"/>
    <property type="evidence" value="ECO:0007669"/>
    <property type="project" value="Ensembl"/>
</dbReference>
<dbReference type="GO" id="GO:0008009">
    <property type="term" value="F:chemokine activity"/>
    <property type="evidence" value="ECO:0007669"/>
    <property type="project" value="Ensembl"/>
</dbReference>
<dbReference type="GO" id="GO:1902807">
    <property type="term" value="P:negative regulation of cell cycle G1/S phase transition"/>
    <property type="evidence" value="ECO:0007669"/>
    <property type="project" value="Ensembl"/>
</dbReference>
<dbReference type="GO" id="GO:0050832">
    <property type="term" value="P:defense response to fungus"/>
    <property type="evidence" value="ECO:0007669"/>
    <property type="project" value="Ensembl"/>
</dbReference>